<proteinExistence type="predicted"/>
<reference evidence="2 3" key="1">
    <citation type="submission" date="2015-01" db="EMBL/GenBank/DDBJ databases">
        <title>The Genome Sequence of Cladophialophora immunda CBS83496.</title>
        <authorList>
            <consortium name="The Broad Institute Genomics Platform"/>
            <person name="Cuomo C."/>
            <person name="de Hoog S."/>
            <person name="Gorbushina A."/>
            <person name="Stielow B."/>
            <person name="Teixiera M."/>
            <person name="Abouelleil A."/>
            <person name="Chapman S.B."/>
            <person name="Priest M."/>
            <person name="Young S.K."/>
            <person name="Wortman J."/>
            <person name="Nusbaum C."/>
            <person name="Birren B."/>
        </authorList>
    </citation>
    <scope>NUCLEOTIDE SEQUENCE [LARGE SCALE GENOMIC DNA]</scope>
    <source>
        <strain evidence="2 3">CBS 83496</strain>
    </source>
</reference>
<keyword evidence="3" id="KW-1185">Reference proteome</keyword>
<accession>A0A0D1ZW94</accession>
<dbReference type="STRING" id="569365.A0A0D1ZW94"/>
<feature type="compositionally biased region" description="Pro residues" evidence="1">
    <location>
        <begin position="49"/>
        <end position="59"/>
    </location>
</feature>
<dbReference type="VEuPathDB" id="FungiDB:PV07_03988"/>
<gene>
    <name evidence="2" type="ORF">PV07_03988</name>
</gene>
<organism evidence="2 3">
    <name type="scientific">Cladophialophora immunda</name>
    <dbReference type="NCBI Taxonomy" id="569365"/>
    <lineage>
        <taxon>Eukaryota</taxon>
        <taxon>Fungi</taxon>
        <taxon>Dikarya</taxon>
        <taxon>Ascomycota</taxon>
        <taxon>Pezizomycotina</taxon>
        <taxon>Eurotiomycetes</taxon>
        <taxon>Chaetothyriomycetidae</taxon>
        <taxon>Chaetothyriales</taxon>
        <taxon>Herpotrichiellaceae</taxon>
        <taxon>Cladophialophora</taxon>
    </lineage>
</organism>
<dbReference type="HOGENOM" id="CLU_044488_0_0_1"/>
<evidence type="ECO:0000313" key="2">
    <source>
        <dbReference type="EMBL" id="KIW32441.1"/>
    </source>
</evidence>
<dbReference type="AlphaFoldDB" id="A0A0D1ZW94"/>
<dbReference type="OrthoDB" id="3858188at2759"/>
<feature type="region of interest" description="Disordered" evidence="1">
    <location>
        <begin position="113"/>
        <end position="132"/>
    </location>
</feature>
<dbReference type="GeneID" id="27343182"/>
<dbReference type="EMBL" id="KN847041">
    <property type="protein sequence ID" value="KIW32441.1"/>
    <property type="molecule type" value="Genomic_DNA"/>
</dbReference>
<evidence type="ECO:0000313" key="3">
    <source>
        <dbReference type="Proteomes" id="UP000054466"/>
    </source>
</evidence>
<protein>
    <submittedName>
        <fullName evidence="2">Uncharacterized protein</fullName>
    </submittedName>
</protein>
<evidence type="ECO:0000256" key="1">
    <source>
        <dbReference type="SAM" id="MobiDB-lite"/>
    </source>
</evidence>
<name>A0A0D1ZW94_9EURO</name>
<feature type="region of interest" description="Disordered" evidence="1">
    <location>
        <begin position="1"/>
        <end position="74"/>
    </location>
</feature>
<dbReference type="Proteomes" id="UP000054466">
    <property type="component" value="Unassembled WGS sequence"/>
</dbReference>
<dbReference type="RefSeq" id="XP_016252657.1">
    <property type="nucleotide sequence ID" value="XM_016390755.1"/>
</dbReference>
<sequence length="389" mass="43167">MQNLDLTASKWASPDVRRERETQIPAWTRRAASPRALDKASLSSLQPPQQHPLPPPSQPLLPTSAPSSKPASFTQRRYLARQAELQRFRRLFRRLAWKANSLTHWSHRALSLAQEHQSQRHHGSSNSHAQPNGVLDAEWAAGPRATLGPYDLIIDPVDAERQFKIDFYEFYALLERGLVCLLGVWGIVITASAVAAAASTRTEDDDGGGGTASLKARVGGGSGIAASQPIIGDSLSFQGAAHRFHANVLAALDHPATPLHAILGTGPVREYIGVAKEFRNKWKDVELRPEDSFRGPDRVEEEWDPAKMRRYEKVLRDLKLEEMLGSVLRALEEAGRMAEREIGRLQGSLEGANRDIIIGGPHDMVDLDMQDAPFEVMDRPGDLDYEMEF</sequence>